<dbReference type="Pfam" id="PF02801">
    <property type="entry name" value="Ketoacyl-synt_C"/>
    <property type="match status" value="1"/>
</dbReference>
<dbReference type="SMART" id="SM00825">
    <property type="entry name" value="PKS_KS"/>
    <property type="match status" value="1"/>
</dbReference>
<dbReference type="Gene3D" id="3.40.50.11460">
    <property type="match status" value="1"/>
</dbReference>
<evidence type="ECO:0000313" key="14">
    <source>
        <dbReference type="Proteomes" id="UP000655443"/>
    </source>
</evidence>
<feature type="region of interest" description="Disordered" evidence="9">
    <location>
        <begin position="1613"/>
        <end position="1634"/>
    </location>
</feature>
<dbReference type="GO" id="GO:0004315">
    <property type="term" value="F:3-oxoacyl-[acyl-carrier-protein] synthase activity"/>
    <property type="evidence" value="ECO:0007669"/>
    <property type="project" value="InterPro"/>
</dbReference>
<keyword evidence="14" id="KW-1185">Reference proteome</keyword>
<reference evidence="13" key="1">
    <citation type="journal article" date="2014" name="Int. J. Syst. Evol. Microbiol.">
        <title>Complete genome sequence of Corynebacterium casei LMG S-19264T (=DSM 44701T), isolated from a smear-ripened cheese.</title>
        <authorList>
            <consortium name="US DOE Joint Genome Institute (JGI-PGF)"/>
            <person name="Walter F."/>
            <person name="Albersmeier A."/>
            <person name="Kalinowski J."/>
            <person name="Ruckert C."/>
        </authorList>
    </citation>
    <scope>NUCLEOTIDE SEQUENCE</scope>
    <source>
        <strain evidence="13">JCM 4714</strain>
    </source>
</reference>
<evidence type="ECO:0000256" key="7">
    <source>
        <dbReference type="ARBA" id="ARBA00023315"/>
    </source>
</evidence>
<dbReference type="RefSeq" id="WP_189959474.1">
    <property type="nucleotide sequence ID" value="NZ_BMVG01000065.1"/>
</dbReference>
<keyword evidence="3" id="KW-0597">Phosphoprotein</keyword>
<evidence type="ECO:0000256" key="1">
    <source>
        <dbReference type="ARBA" id="ARBA00004792"/>
    </source>
</evidence>
<name>A0A919D850_9ACTN</name>
<dbReference type="SMART" id="SM01294">
    <property type="entry name" value="PKS_PP_betabranch"/>
    <property type="match status" value="1"/>
</dbReference>
<dbReference type="PROSITE" id="PS52019">
    <property type="entry name" value="PKS_MFAS_DH"/>
    <property type="match status" value="1"/>
</dbReference>
<dbReference type="SUPFAM" id="SSF47336">
    <property type="entry name" value="ACP-like"/>
    <property type="match status" value="1"/>
</dbReference>
<dbReference type="PROSITE" id="PS52004">
    <property type="entry name" value="KS3_2"/>
    <property type="match status" value="1"/>
</dbReference>
<dbReference type="Pfam" id="PF21089">
    <property type="entry name" value="PKS_DH_N"/>
    <property type="match status" value="1"/>
</dbReference>
<evidence type="ECO:0000256" key="2">
    <source>
        <dbReference type="ARBA" id="ARBA00022450"/>
    </source>
</evidence>
<feature type="compositionally biased region" description="Basic and acidic residues" evidence="9">
    <location>
        <begin position="902"/>
        <end position="913"/>
    </location>
</feature>
<proteinExistence type="predicted"/>
<dbReference type="Pfam" id="PF08659">
    <property type="entry name" value="KR"/>
    <property type="match status" value="1"/>
</dbReference>
<feature type="region of interest" description="N-terminal hotdog fold" evidence="8">
    <location>
        <begin position="905"/>
        <end position="1030"/>
    </location>
</feature>
<dbReference type="Gene3D" id="3.30.70.3290">
    <property type="match status" value="1"/>
</dbReference>
<dbReference type="SMART" id="SM00822">
    <property type="entry name" value="PKS_KR"/>
    <property type="match status" value="1"/>
</dbReference>
<dbReference type="InterPro" id="IPR049900">
    <property type="entry name" value="PKS_mFAS_DH"/>
</dbReference>
<dbReference type="InterPro" id="IPR020807">
    <property type="entry name" value="PKS_DH"/>
</dbReference>
<feature type="region of interest" description="Disordered" evidence="9">
    <location>
        <begin position="49"/>
        <end position="73"/>
    </location>
</feature>
<dbReference type="FunFam" id="3.40.47.10:FF:000019">
    <property type="entry name" value="Polyketide synthase type I"/>
    <property type="match status" value="1"/>
</dbReference>
<dbReference type="InterPro" id="IPR018201">
    <property type="entry name" value="Ketoacyl_synth_AS"/>
</dbReference>
<dbReference type="SMART" id="SM00829">
    <property type="entry name" value="PKS_ER"/>
    <property type="match status" value="1"/>
</dbReference>
<keyword evidence="2" id="KW-0596">Phosphopantetheine</keyword>
<dbReference type="InterPro" id="IPR006162">
    <property type="entry name" value="Ppantetheine_attach_site"/>
</dbReference>
<dbReference type="SUPFAM" id="SSF55048">
    <property type="entry name" value="Probable ACP-binding domain of malonyl-CoA ACP transacylase"/>
    <property type="match status" value="1"/>
</dbReference>
<keyword evidence="5" id="KW-0045">Antibiotic biosynthesis</keyword>
<dbReference type="SMART" id="SM00826">
    <property type="entry name" value="PKS_DH"/>
    <property type="match status" value="1"/>
</dbReference>
<dbReference type="InterPro" id="IPR036736">
    <property type="entry name" value="ACP-like_sf"/>
</dbReference>
<dbReference type="Pfam" id="PF00550">
    <property type="entry name" value="PP-binding"/>
    <property type="match status" value="1"/>
</dbReference>
<feature type="region of interest" description="C-terminal hotdog fold" evidence="8">
    <location>
        <begin position="1049"/>
        <end position="1186"/>
    </location>
</feature>
<dbReference type="SUPFAM" id="SSF51735">
    <property type="entry name" value="NAD(P)-binding Rossmann-fold domains"/>
    <property type="match status" value="3"/>
</dbReference>
<dbReference type="InterPro" id="IPR016039">
    <property type="entry name" value="Thiolase-like"/>
</dbReference>
<dbReference type="InterPro" id="IPR001227">
    <property type="entry name" value="Ac_transferase_dom_sf"/>
</dbReference>
<dbReference type="Gene3D" id="1.10.1200.10">
    <property type="entry name" value="ACP-like"/>
    <property type="match status" value="1"/>
</dbReference>
<dbReference type="InterPro" id="IPR013968">
    <property type="entry name" value="PKS_KR"/>
</dbReference>
<dbReference type="GO" id="GO:0071770">
    <property type="term" value="P:DIM/DIP cell wall layer assembly"/>
    <property type="evidence" value="ECO:0007669"/>
    <property type="project" value="TreeGrafter"/>
</dbReference>
<feature type="domain" description="Ketosynthase family 3 (KS3)" evidence="11">
    <location>
        <begin position="16"/>
        <end position="440"/>
    </location>
</feature>
<dbReference type="GO" id="GO:0004312">
    <property type="term" value="F:fatty acid synthase activity"/>
    <property type="evidence" value="ECO:0007669"/>
    <property type="project" value="TreeGrafter"/>
</dbReference>
<dbReference type="GO" id="GO:0031177">
    <property type="term" value="F:phosphopantetheine binding"/>
    <property type="evidence" value="ECO:0007669"/>
    <property type="project" value="InterPro"/>
</dbReference>
<dbReference type="Proteomes" id="UP000655443">
    <property type="component" value="Unassembled WGS sequence"/>
</dbReference>
<evidence type="ECO:0000256" key="8">
    <source>
        <dbReference type="PROSITE-ProRule" id="PRU01363"/>
    </source>
</evidence>
<dbReference type="PANTHER" id="PTHR43775">
    <property type="entry name" value="FATTY ACID SYNTHASE"/>
    <property type="match status" value="1"/>
</dbReference>
<dbReference type="InterPro" id="IPR036291">
    <property type="entry name" value="NAD(P)-bd_dom_sf"/>
</dbReference>
<dbReference type="SUPFAM" id="SSF52151">
    <property type="entry name" value="FabD/lysophospholipase-like"/>
    <property type="match status" value="1"/>
</dbReference>
<dbReference type="InterPro" id="IPR042104">
    <property type="entry name" value="PKS_dehydratase_sf"/>
</dbReference>
<dbReference type="SMART" id="SM00823">
    <property type="entry name" value="PKS_PP"/>
    <property type="match status" value="1"/>
</dbReference>
<keyword evidence="6" id="KW-0511">Multifunctional enzyme</keyword>
<evidence type="ECO:0000256" key="3">
    <source>
        <dbReference type="ARBA" id="ARBA00022553"/>
    </source>
</evidence>
<dbReference type="InterPro" id="IPR014031">
    <property type="entry name" value="Ketoacyl_synth_C"/>
</dbReference>
<evidence type="ECO:0000256" key="9">
    <source>
        <dbReference type="SAM" id="MobiDB-lite"/>
    </source>
</evidence>
<dbReference type="GO" id="GO:0005886">
    <property type="term" value="C:plasma membrane"/>
    <property type="evidence" value="ECO:0007669"/>
    <property type="project" value="TreeGrafter"/>
</dbReference>
<feature type="domain" description="PKS/mFAS DH" evidence="12">
    <location>
        <begin position="905"/>
        <end position="1186"/>
    </location>
</feature>
<dbReference type="GO" id="GO:0006633">
    <property type="term" value="P:fatty acid biosynthetic process"/>
    <property type="evidence" value="ECO:0007669"/>
    <property type="project" value="InterPro"/>
</dbReference>
<feature type="compositionally biased region" description="Low complexity" evidence="9">
    <location>
        <begin position="1615"/>
        <end position="1631"/>
    </location>
</feature>
<dbReference type="InterPro" id="IPR020843">
    <property type="entry name" value="ER"/>
</dbReference>
<evidence type="ECO:0000259" key="10">
    <source>
        <dbReference type="PROSITE" id="PS50075"/>
    </source>
</evidence>
<dbReference type="Gene3D" id="3.10.129.110">
    <property type="entry name" value="Polyketide synthase dehydratase"/>
    <property type="match status" value="1"/>
</dbReference>
<dbReference type="Gene3D" id="3.40.50.720">
    <property type="entry name" value="NAD(P)-binding Rossmann-like Domain"/>
    <property type="match status" value="1"/>
</dbReference>
<dbReference type="InterPro" id="IPR049552">
    <property type="entry name" value="PKS_DH_N"/>
</dbReference>
<dbReference type="EMBL" id="BMVG01000065">
    <property type="protein sequence ID" value="GHE15618.1"/>
    <property type="molecule type" value="Genomic_DNA"/>
</dbReference>
<dbReference type="InterPro" id="IPR057326">
    <property type="entry name" value="KR_dom"/>
</dbReference>
<keyword evidence="7" id="KW-0012">Acyltransferase</keyword>
<dbReference type="Pfam" id="PF22621">
    <property type="entry name" value="CurL-like_PKS_C"/>
    <property type="match status" value="1"/>
</dbReference>
<dbReference type="PANTHER" id="PTHR43775:SF51">
    <property type="entry name" value="INACTIVE PHENOLPHTHIOCEROL SYNTHESIS POLYKETIDE SYNTHASE TYPE I PKS1-RELATED"/>
    <property type="match status" value="1"/>
</dbReference>
<dbReference type="InterPro" id="IPR050091">
    <property type="entry name" value="PKS_NRPS_Biosynth_Enz"/>
</dbReference>
<accession>A0A919D850</accession>
<comment type="caution">
    <text evidence="13">The sequence shown here is derived from an EMBL/GenBank/DDBJ whole genome shotgun (WGS) entry which is preliminary data.</text>
</comment>
<dbReference type="InterPro" id="IPR009081">
    <property type="entry name" value="PP-bd_ACP"/>
</dbReference>
<reference evidence="13" key="2">
    <citation type="submission" date="2020-09" db="EMBL/GenBank/DDBJ databases">
        <authorList>
            <person name="Sun Q."/>
            <person name="Ohkuma M."/>
        </authorList>
    </citation>
    <scope>NUCLEOTIDE SEQUENCE</scope>
    <source>
        <strain evidence="13">JCM 4714</strain>
    </source>
</reference>
<protein>
    <recommendedName>
        <fullName evidence="15">Type I polyketide synthase</fullName>
    </recommendedName>
</protein>
<dbReference type="Pfam" id="PF00109">
    <property type="entry name" value="ketoacyl-synt"/>
    <property type="match status" value="1"/>
</dbReference>
<evidence type="ECO:0000256" key="5">
    <source>
        <dbReference type="ARBA" id="ARBA00023194"/>
    </source>
</evidence>
<dbReference type="CDD" id="cd00833">
    <property type="entry name" value="PKS"/>
    <property type="match status" value="1"/>
</dbReference>
<comment type="pathway">
    <text evidence="1">Antibiotic biosynthesis.</text>
</comment>
<feature type="domain" description="Carrier" evidence="10">
    <location>
        <begin position="1994"/>
        <end position="2071"/>
    </location>
</feature>
<dbReference type="Gene3D" id="3.40.366.10">
    <property type="entry name" value="Malonyl-Coenzyme A Acyl Carrier Protein, domain 2"/>
    <property type="match status" value="1"/>
</dbReference>
<dbReference type="SUPFAM" id="SSF53901">
    <property type="entry name" value="Thiolase-like"/>
    <property type="match status" value="1"/>
</dbReference>
<dbReference type="GO" id="GO:0033068">
    <property type="term" value="P:macrolide biosynthetic process"/>
    <property type="evidence" value="ECO:0007669"/>
    <property type="project" value="UniProtKB-ARBA"/>
</dbReference>
<evidence type="ECO:0000256" key="4">
    <source>
        <dbReference type="ARBA" id="ARBA00022679"/>
    </source>
</evidence>
<evidence type="ECO:0000259" key="11">
    <source>
        <dbReference type="PROSITE" id="PS52004"/>
    </source>
</evidence>
<dbReference type="SUPFAM" id="SSF50129">
    <property type="entry name" value="GroES-like"/>
    <property type="match status" value="1"/>
</dbReference>
<dbReference type="InterPro" id="IPR016036">
    <property type="entry name" value="Malonyl_transacylase_ACP-bd"/>
</dbReference>
<dbReference type="InterPro" id="IPR014030">
    <property type="entry name" value="Ketoacyl_synth_N"/>
</dbReference>
<feature type="region of interest" description="Disordered" evidence="9">
    <location>
        <begin position="893"/>
        <end position="941"/>
    </location>
</feature>
<keyword evidence="4" id="KW-0808">Transferase</keyword>
<dbReference type="InterPro" id="IPR013154">
    <property type="entry name" value="ADH-like_N"/>
</dbReference>
<dbReference type="Pfam" id="PF08240">
    <property type="entry name" value="ADH_N"/>
    <property type="match status" value="1"/>
</dbReference>
<dbReference type="InterPro" id="IPR011032">
    <property type="entry name" value="GroES-like_sf"/>
</dbReference>
<evidence type="ECO:0000256" key="6">
    <source>
        <dbReference type="ARBA" id="ARBA00023268"/>
    </source>
</evidence>
<evidence type="ECO:0000313" key="13">
    <source>
        <dbReference type="EMBL" id="GHE15618.1"/>
    </source>
</evidence>
<dbReference type="InterPro" id="IPR014043">
    <property type="entry name" value="Acyl_transferase_dom"/>
</dbReference>
<organism evidence="13 14">
    <name type="scientific">Streptomyces alanosinicus</name>
    <dbReference type="NCBI Taxonomy" id="68171"/>
    <lineage>
        <taxon>Bacteria</taxon>
        <taxon>Bacillati</taxon>
        <taxon>Actinomycetota</taxon>
        <taxon>Actinomycetes</taxon>
        <taxon>Kitasatosporales</taxon>
        <taxon>Streptomycetaceae</taxon>
        <taxon>Streptomyces</taxon>
    </lineage>
</organism>
<evidence type="ECO:0008006" key="15">
    <source>
        <dbReference type="Google" id="ProtNLM"/>
    </source>
</evidence>
<dbReference type="GO" id="GO:0005737">
    <property type="term" value="C:cytoplasm"/>
    <property type="evidence" value="ECO:0007669"/>
    <property type="project" value="TreeGrafter"/>
</dbReference>
<dbReference type="PROSITE" id="PS50075">
    <property type="entry name" value="CARRIER"/>
    <property type="match status" value="1"/>
</dbReference>
<feature type="compositionally biased region" description="Basic and acidic residues" evidence="9">
    <location>
        <begin position="49"/>
        <end position="72"/>
    </location>
</feature>
<dbReference type="Gene3D" id="3.90.180.10">
    <property type="entry name" value="Medium-chain alcohol dehydrogenases, catalytic domain"/>
    <property type="match status" value="1"/>
</dbReference>
<dbReference type="InterPro" id="IPR020841">
    <property type="entry name" value="PKS_Beta-ketoAc_synthase_dom"/>
</dbReference>
<dbReference type="PROSITE" id="PS00606">
    <property type="entry name" value="KS3_1"/>
    <property type="match status" value="1"/>
</dbReference>
<evidence type="ECO:0000259" key="12">
    <source>
        <dbReference type="PROSITE" id="PS52019"/>
    </source>
</evidence>
<dbReference type="Gene3D" id="3.40.47.10">
    <property type="match status" value="1"/>
</dbReference>
<dbReference type="InterPro" id="IPR016035">
    <property type="entry name" value="Acyl_Trfase/lysoPLipase"/>
</dbReference>
<gene>
    <name evidence="13" type="ORF">GCM10010339_90870</name>
</gene>
<dbReference type="GO" id="GO:0016491">
    <property type="term" value="F:oxidoreductase activity"/>
    <property type="evidence" value="ECO:0007669"/>
    <property type="project" value="InterPro"/>
</dbReference>
<dbReference type="SMART" id="SM00827">
    <property type="entry name" value="PKS_AT"/>
    <property type="match status" value="1"/>
</dbReference>
<dbReference type="PROSITE" id="PS00012">
    <property type="entry name" value="PHOSPHOPANTETHEINE"/>
    <property type="match status" value="1"/>
</dbReference>
<sequence>MSGEAQQSTSFAADETEPIAIVGIGLRLPGGNESADDFETFLREGRSGIRPLPEDRWDAEALRPDGPDDKGKITTAGGGFLDRIDLFDAPFFNISPKEARYIDPQQRMVLETAWQALEHAGIDPTPLRHGNGGVYMGVSSFDYALHMGALPYDELDGHLAAGSPVFAVAGRVSYFLGWRGPSICVDSACSSSLSALHLAVQALRAGECSIALCGGVNALHHPSFMVMFSQGQMLAADGRCKTFDESADGYTRAEGCGILVLKRLSDARRAGDNVIALVRGTSIGQDGDSAGLTVPHGPAQEQVIRNALAAARLTPGDIQYVEAHGTGTPLGDPIELGAINGVFADSHSRQSPLLVGSVKTNIGHMEPASGIVGVIKTALQLKSGLVYPHLNLTTPTSRIPWDTYPVTVPTTCRPWPAGTRRAVVNSFGFAGTIAATVLEQAPPAADAPARQASETDSDVRVFTLSGKNAAGLRRQVDSYRTFVDAHPDLDLARLCHTANVGRAHLPQRVAGVVRSRTDLVKLLDAAADRENTAPAVRKVAFCFSGQGTQYAGMGAALYRRFAVFREHVDACDDLFAPYLAESVRALILGKATDPTLLDRTGYTQPALFTFEYALARLWMSWGIRPSVLMGHSIGEVAAAAVAGLFSLSDAVTLVAHRARLMQSVRQTGGMAAVGMPEDKVSALLADRPGLALAAVNAPDQCVVSGAADQLADLVGELRELGIQVDPLTVSHAFHSPLMAEVFDEFRAAIDTIVFRQPEIPLISNITGAPGRFPELGNPDYWVRHIGEPVLFMAGVQAVAQRGRHAFVEIGPSTALTALAKRCVPAEDHRWIASARRRDPDGDTVLRGLADLYAAGVNVSWSDVHAGHSLPRMQLPGYAFERKRYWLPEHTRTAADAAAGQGSDRHPLLGREDPAPAEQPDGTRQFTGRYTAGRPSVLNGHTTAQGQVAPSAAYVELSLALQDTVYGHTRRTLRDLRVLEPLTLPEEGTVEIRTRLLPRPEGGDRVEVASGPADQERLHATAVLADPDGTRPQDTAGAALRALADMPGEAAETVLAEDLYTDLASVGRRYSDRYRLLTRVSRHPGGVITGELANRTTGAAEHLPVEVLECATQAVAALDAHSTAVIPLGYGSVRLFQKPRGARLRMVGRVTGTGDERHADLLLLDGDAPVAELRDVRFGLPGQPEHRPRFLHRLEWLRRGAVPLAEPAARHILVLGAASTDRAATANGVRWTYLDGPGALADALADASVTDVCWCWQAGDGPMSAARLRAECERNYRDLLTVVAALTGSGAHKAARLWLVTRRAQWLPDDRPGTGEQLAAATLWGFGHTLLNEYPGHRATLVDLPADAGLDVLADEVRAQATDDYQIAYRDGRRHVRRLLPGEATPAWQGGFAVRWPESGEGHELVPVAADETAPGPGEVRLRVHGAAVHHRTTAPVPETEPAVLGSGCSGTVVEVGSGAPFAVGDRVVAHHTGSLRGSVTVAADLVATVPDTLDLAAAAALPSCYLTAHRALRQAQAAPDATVLVPVRDGVGQALLALAARQGHRVIALAVAEALPALAAPERIQVIAPHIADPARQVLRLTDGRGVDVAFDTDGTAPWTACLAAGGRHVPLGSPGRDGTAPAADGGAEADAPGERTGEILSTLAAAVVRGELPPVPVDVFRLDEAGEAVTATQATATPTPSTLAGTRQPVVVVAPSAAERSGPPTARPAPVVRPDRTYLISGGLGGLGLVTATELADRGARHLVLVSRGGKATPEAEPVLAALGERCEITVRRADLAEPADVARLFAELRGADVPLGGIVHAAGTAGKSLIGSMTWQDIDEQLAAQAYGGWLLHEASLDFPDLDLFVVHSSIAAVVGGATQAHYAAAFTFLDGLVAWRARQGLAGRAVNWGMWSRVGMSARLDEHMATELERTGMRFFSPARALRTLRRLLSAPAVQYVAGEWDWDRFVTVNPLTNALYARVVGRGGTGQGSGPEASGPALDLDALTAQPKPERLAAIGQVVLARVAAVLQAEEEEVDPATEFVALGLDSLMSVDLRVGLESDFRVPLPASLTFDHPSPQALAEHLDAQLVPDAG</sequence>
<dbReference type="Pfam" id="PF00698">
    <property type="entry name" value="Acyl_transf_1"/>
    <property type="match status" value="1"/>
</dbReference>
<comment type="caution">
    <text evidence="8">Lacks conserved residue(s) required for the propagation of feature annotation.</text>
</comment>
<dbReference type="InterPro" id="IPR020806">
    <property type="entry name" value="PKS_PP-bd"/>
</dbReference>